<feature type="transmembrane region" description="Helical" evidence="7">
    <location>
        <begin position="163"/>
        <end position="182"/>
    </location>
</feature>
<dbReference type="PANTHER" id="PTHR10057:SF0">
    <property type="entry name" value="TRANSLOCATOR PROTEIN"/>
    <property type="match status" value="1"/>
</dbReference>
<evidence type="ECO:0000256" key="2">
    <source>
        <dbReference type="ARBA" id="ARBA00007524"/>
    </source>
</evidence>
<dbReference type="GO" id="GO:0033013">
    <property type="term" value="P:tetrapyrrole metabolic process"/>
    <property type="evidence" value="ECO:0007669"/>
    <property type="project" value="UniProtKB-ARBA"/>
</dbReference>
<evidence type="ECO:0000256" key="6">
    <source>
        <dbReference type="SAM" id="MobiDB-lite"/>
    </source>
</evidence>
<keyword evidence="5 7" id="KW-0472">Membrane</keyword>
<keyword evidence="3 7" id="KW-0812">Transmembrane</keyword>
<sequence length="185" mass="19964">MATSEGMKQRHVEKPTSTDADATPPTNKDRKIAKAKRGLRTLAVALVIPVALSAASACISGTTTPSQPDSKSTWQLPILAFHLGNIATAALTSLAAWLFWAKGGFHRQPTDLLFYLVQLLLLLMWGPVVFRLGNARLGVAVAVAMSVCLFGCARCFRRVNPAAGDFVVPCLAWALFLAMFSYKIM</sequence>
<dbReference type="Gene3D" id="1.20.1260.100">
    <property type="entry name" value="TspO/MBR protein"/>
    <property type="match status" value="1"/>
</dbReference>
<feature type="region of interest" description="Disordered" evidence="6">
    <location>
        <begin position="1"/>
        <end position="33"/>
    </location>
</feature>
<comment type="caution">
    <text evidence="8">The sequence shown here is derived from an EMBL/GenBank/DDBJ whole genome shotgun (WGS) entry which is preliminary data.</text>
</comment>
<evidence type="ECO:0008006" key="10">
    <source>
        <dbReference type="Google" id="ProtNLM"/>
    </source>
</evidence>
<organism evidence="8 9">
    <name type="scientific">Rhynchospora breviuscula</name>
    <dbReference type="NCBI Taxonomy" id="2022672"/>
    <lineage>
        <taxon>Eukaryota</taxon>
        <taxon>Viridiplantae</taxon>
        <taxon>Streptophyta</taxon>
        <taxon>Embryophyta</taxon>
        <taxon>Tracheophyta</taxon>
        <taxon>Spermatophyta</taxon>
        <taxon>Magnoliopsida</taxon>
        <taxon>Liliopsida</taxon>
        <taxon>Poales</taxon>
        <taxon>Cyperaceae</taxon>
        <taxon>Cyperoideae</taxon>
        <taxon>Rhynchosporeae</taxon>
        <taxon>Rhynchospora</taxon>
    </lineage>
</organism>
<feature type="transmembrane region" description="Helical" evidence="7">
    <location>
        <begin position="74"/>
        <end position="100"/>
    </location>
</feature>
<dbReference type="EMBL" id="JAMQYH010000005">
    <property type="protein sequence ID" value="KAJ1687705.1"/>
    <property type="molecule type" value="Genomic_DNA"/>
</dbReference>
<name>A0A9Q0HJE4_9POAL</name>
<dbReference type="Proteomes" id="UP001151287">
    <property type="component" value="Unassembled WGS sequence"/>
</dbReference>
<evidence type="ECO:0000313" key="9">
    <source>
        <dbReference type="Proteomes" id="UP001151287"/>
    </source>
</evidence>
<proteinExistence type="inferred from homology"/>
<gene>
    <name evidence="8" type="ORF">LUZ63_019095</name>
</gene>
<reference evidence="8" key="1">
    <citation type="journal article" date="2022" name="Cell">
        <title>Repeat-based holocentromeres influence genome architecture and karyotype evolution.</title>
        <authorList>
            <person name="Hofstatter P.G."/>
            <person name="Thangavel G."/>
            <person name="Lux T."/>
            <person name="Neumann P."/>
            <person name="Vondrak T."/>
            <person name="Novak P."/>
            <person name="Zhang M."/>
            <person name="Costa L."/>
            <person name="Castellani M."/>
            <person name="Scott A."/>
            <person name="Toegelov H."/>
            <person name="Fuchs J."/>
            <person name="Mata-Sucre Y."/>
            <person name="Dias Y."/>
            <person name="Vanzela A.L.L."/>
            <person name="Huettel B."/>
            <person name="Almeida C.C.S."/>
            <person name="Simkova H."/>
            <person name="Souza G."/>
            <person name="Pedrosa-Harand A."/>
            <person name="Macas J."/>
            <person name="Mayer K.F.X."/>
            <person name="Houben A."/>
            <person name="Marques A."/>
        </authorList>
    </citation>
    <scope>NUCLEOTIDE SEQUENCE</scope>
    <source>
        <strain evidence="8">RhyBre1mFocal</strain>
    </source>
</reference>
<evidence type="ECO:0000256" key="4">
    <source>
        <dbReference type="ARBA" id="ARBA00022989"/>
    </source>
</evidence>
<dbReference type="CDD" id="cd15904">
    <property type="entry name" value="TSPO_MBR"/>
    <property type="match status" value="1"/>
</dbReference>
<evidence type="ECO:0000256" key="1">
    <source>
        <dbReference type="ARBA" id="ARBA00004141"/>
    </source>
</evidence>
<feature type="transmembrane region" description="Helical" evidence="7">
    <location>
        <begin position="136"/>
        <end position="156"/>
    </location>
</feature>
<comment type="similarity">
    <text evidence="2">Belongs to the TspO/BZRP family.</text>
</comment>
<feature type="transmembrane region" description="Helical" evidence="7">
    <location>
        <begin position="38"/>
        <end position="62"/>
    </location>
</feature>
<dbReference type="PIRSF" id="PIRSF005859">
    <property type="entry name" value="PBR"/>
    <property type="match status" value="1"/>
</dbReference>
<dbReference type="PANTHER" id="PTHR10057">
    <property type="entry name" value="PERIPHERAL-TYPE BENZODIAZEPINE RECEPTOR"/>
    <property type="match status" value="1"/>
</dbReference>
<dbReference type="GO" id="GO:0016020">
    <property type="term" value="C:membrane"/>
    <property type="evidence" value="ECO:0007669"/>
    <property type="project" value="UniProtKB-SubCell"/>
</dbReference>
<feature type="compositionally biased region" description="Basic and acidic residues" evidence="6">
    <location>
        <begin position="7"/>
        <end position="16"/>
    </location>
</feature>
<dbReference type="FunFam" id="1.20.1260.100:FF:000001">
    <property type="entry name" value="translocator protein 2"/>
    <property type="match status" value="1"/>
</dbReference>
<accession>A0A9Q0HJE4</accession>
<dbReference type="Pfam" id="PF03073">
    <property type="entry name" value="TspO_MBR"/>
    <property type="match status" value="1"/>
</dbReference>
<evidence type="ECO:0000256" key="5">
    <source>
        <dbReference type="ARBA" id="ARBA00023136"/>
    </source>
</evidence>
<dbReference type="OrthoDB" id="8841220at2759"/>
<dbReference type="InterPro" id="IPR038330">
    <property type="entry name" value="TspO/MBR-related_sf"/>
</dbReference>
<evidence type="ECO:0000313" key="8">
    <source>
        <dbReference type="EMBL" id="KAJ1687705.1"/>
    </source>
</evidence>
<comment type="subcellular location">
    <subcellularLocation>
        <location evidence="1">Membrane</location>
        <topology evidence="1">Multi-pass membrane protein</topology>
    </subcellularLocation>
</comment>
<feature type="compositionally biased region" description="Low complexity" evidence="6">
    <location>
        <begin position="17"/>
        <end position="26"/>
    </location>
</feature>
<protein>
    <recommendedName>
        <fullName evidence="10">Translocator protein</fullName>
    </recommendedName>
</protein>
<evidence type="ECO:0000256" key="7">
    <source>
        <dbReference type="SAM" id="Phobius"/>
    </source>
</evidence>
<feature type="transmembrane region" description="Helical" evidence="7">
    <location>
        <begin position="112"/>
        <end position="130"/>
    </location>
</feature>
<keyword evidence="4 7" id="KW-1133">Transmembrane helix</keyword>
<evidence type="ECO:0000256" key="3">
    <source>
        <dbReference type="ARBA" id="ARBA00022692"/>
    </source>
</evidence>
<keyword evidence="9" id="KW-1185">Reference proteome</keyword>
<dbReference type="InterPro" id="IPR004307">
    <property type="entry name" value="TspO_MBR"/>
</dbReference>
<dbReference type="AlphaFoldDB" id="A0A9Q0HJE4"/>